<evidence type="ECO:0000313" key="12">
    <source>
        <dbReference type="EMBL" id="KAK0426744.1"/>
    </source>
</evidence>
<dbReference type="FunFam" id="3.30.450.30:FF:000009">
    <property type="entry name" value="Dynein light chain roadblock"/>
    <property type="match status" value="1"/>
</dbReference>
<dbReference type="GO" id="GO:0005737">
    <property type="term" value="C:cytoplasm"/>
    <property type="evidence" value="ECO:0007669"/>
    <property type="project" value="UniProtKB-UniRule"/>
</dbReference>
<evidence type="ECO:0000256" key="3">
    <source>
        <dbReference type="ARBA" id="ARBA00022448"/>
    </source>
</evidence>
<evidence type="ECO:0000259" key="11">
    <source>
        <dbReference type="SMART" id="SM00960"/>
    </source>
</evidence>
<dbReference type="InterPro" id="IPR004942">
    <property type="entry name" value="Roadblock/LAMTOR2_dom"/>
</dbReference>
<gene>
    <name evidence="12" type="ORF">QR680_009875</name>
</gene>
<dbReference type="PANTHER" id="PTHR10779">
    <property type="entry name" value="DYNEIN LIGHT CHAIN ROADBLOCK"/>
    <property type="match status" value="1"/>
</dbReference>
<evidence type="ECO:0000256" key="5">
    <source>
        <dbReference type="ARBA" id="ARBA00022701"/>
    </source>
</evidence>
<evidence type="ECO:0000256" key="8">
    <source>
        <dbReference type="ARBA" id="ARBA00023212"/>
    </source>
</evidence>
<keyword evidence="6 10" id="KW-0243">Dynein</keyword>
<feature type="domain" description="Roadblock/LAMTOR2" evidence="11">
    <location>
        <begin position="16"/>
        <end position="104"/>
    </location>
</feature>
<comment type="function">
    <text evidence="9">Acts as one of several non-catalytic accessory components of the cytoplasmic dynein 1 complex that are thought to be involved in linking dynein to cargos and to adapter proteins that regulate dynein function. Cytoplasmic dynein 1 acts as a motor for the intracellular retrograde motility of vesicles and organelles along microtubules.</text>
</comment>
<evidence type="ECO:0000256" key="2">
    <source>
        <dbReference type="ARBA" id="ARBA00007191"/>
    </source>
</evidence>
<dbReference type="AlphaFoldDB" id="A0AA39IPC8"/>
<evidence type="ECO:0000256" key="4">
    <source>
        <dbReference type="ARBA" id="ARBA00022490"/>
    </source>
</evidence>
<protein>
    <recommendedName>
        <fullName evidence="10">Dynein light chain roadblock</fullName>
    </recommendedName>
</protein>
<accession>A0AA39IPC8</accession>
<keyword evidence="4 10" id="KW-0963">Cytoplasm</keyword>
<evidence type="ECO:0000256" key="9">
    <source>
        <dbReference type="ARBA" id="ARBA00025362"/>
    </source>
</evidence>
<keyword evidence="13" id="KW-1185">Reference proteome</keyword>
<dbReference type="InterPro" id="IPR016561">
    <property type="entry name" value="DYNLRB1/2"/>
</dbReference>
<keyword evidence="8 10" id="KW-0206">Cytoskeleton</keyword>
<dbReference type="PIRSF" id="PIRSF009998">
    <property type="entry name" value="DLC7"/>
    <property type="match status" value="1"/>
</dbReference>
<dbReference type="Gene3D" id="3.30.450.30">
    <property type="entry name" value="Dynein light chain 2a, cytoplasmic"/>
    <property type="match status" value="1"/>
</dbReference>
<organism evidence="12 13">
    <name type="scientific">Steinernema hermaphroditum</name>
    <dbReference type="NCBI Taxonomy" id="289476"/>
    <lineage>
        <taxon>Eukaryota</taxon>
        <taxon>Metazoa</taxon>
        <taxon>Ecdysozoa</taxon>
        <taxon>Nematoda</taxon>
        <taxon>Chromadorea</taxon>
        <taxon>Rhabditida</taxon>
        <taxon>Tylenchina</taxon>
        <taxon>Panagrolaimomorpha</taxon>
        <taxon>Strongyloidoidea</taxon>
        <taxon>Steinernematidae</taxon>
        <taxon>Steinernema</taxon>
    </lineage>
</organism>
<dbReference type="Proteomes" id="UP001175271">
    <property type="component" value="Unassembled WGS sequence"/>
</dbReference>
<keyword evidence="3 10" id="KW-0813">Transport</keyword>
<dbReference type="SUPFAM" id="SSF103196">
    <property type="entry name" value="Roadblock/LC7 domain"/>
    <property type="match status" value="1"/>
</dbReference>
<dbReference type="EMBL" id="JAUCMV010000001">
    <property type="protein sequence ID" value="KAK0426744.1"/>
    <property type="molecule type" value="Genomic_DNA"/>
</dbReference>
<evidence type="ECO:0000313" key="13">
    <source>
        <dbReference type="Proteomes" id="UP001175271"/>
    </source>
</evidence>
<proteinExistence type="inferred from homology"/>
<dbReference type="GO" id="GO:0005874">
    <property type="term" value="C:microtubule"/>
    <property type="evidence" value="ECO:0007669"/>
    <property type="project" value="UniProtKB-UniRule"/>
</dbReference>
<evidence type="ECO:0000256" key="10">
    <source>
        <dbReference type="PIRNR" id="PIRNR009998"/>
    </source>
</evidence>
<comment type="caution">
    <text evidence="12">The sequence shown here is derived from an EMBL/GenBank/DDBJ whole genome shotgun (WGS) entry which is preliminary data.</text>
</comment>
<comment type="subcellular location">
    <subcellularLocation>
        <location evidence="1 10">Cytoplasm</location>
        <location evidence="1 10">Cytoskeleton</location>
    </subcellularLocation>
</comment>
<comment type="similarity">
    <text evidence="2 10">Belongs to the GAMAD family.</text>
</comment>
<reference evidence="12" key="1">
    <citation type="submission" date="2023-06" db="EMBL/GenBank/DDBJ databases">
        <title>Genomic analysis of the entomopathogenic nematode Steinernema hermaphroditum.</title>
        <authorList>
            <person name="Schwarz E.M."/>
            <person name="Heppert J.K."/>
            <person name="Baniya A."/>
            <person name="Schwartz H.T."/>
            <person name="Tan C.-H."/>
            <person name="Antoshechkin I."/>
            <person name="Sternberg P.W."/>
            <person name="Goodrich-Blair H."/>
            <person name="Dillman A.R."/>
        </authorList>
    </citation>
    <scope>NUCLEOTIDE SEQUENCE</scope>
    <source>
        <strain evidence="12">PS9179</strain>
        <tissue evidence="12">Whole animal</tissue>
    </source>
</reference>
<dbReference type="GO" id="GO:0005868">
    <property type="term" value="C:cytoplasmic dynein complex"/>
    <property type="evidence" value="ECO:0007669"/>
    <property type="project" value="UniProtKB-UniRule"/>
</dbReference>
<name>A0AA39IPC8_9BILA</name>
<sequence length="111" mass="12673">MQEIHSFQKVSTMVDVDETIKRLQTQKDVVGVVIMDTKGRVIRSTLDDETTTQTSTLLHQLCDKSAWVVKEMDPTNDLTFLRLRTKKNEIMVAPNKDYLMAVLTQLNSSSK</sequence>
<dbReference type="GO" id="GO:0045505">
    <property type="term" value="F:dynein intermediate chain binding"/>
    <property type="evidence" value="ECO:0007669"/>
    <property type="project" value="UniProtKB-UniRule"/>
</dbReference>
<keyword evidence="5 10" id="KW-0493">Microtubule</keyword>
<evidence type="ECO:0000256" key="7">
    <source>
        <dbReference type="ARBA" id="ARBA00023175"/>
    </source>
</evidence>
<evidence type="ECO:0000256" key="1">
    <source>
        <dbReference type="ARBA" id="ARBA00004245"/>
    </source>
</evidence>
<dbReference type="GO" id="GO:0007018">
    <property type="term" value="P:microtubule-based movement"/>
    <property type="evidence" value="ECO:0007669"/>
    <property type="project" value="UniProtKB-UniRule"/>
</dbReference>
<keyword evidence="7 10" id="KW-0505">Motor protein</keyword>
<dbReference type="Pfam" id="PF03259">
    <property type="entry name" value="Robl_LC7"/>
    <property type="match status" value="1"/>
</dbReference>
<dbReference type="SMART" id="SM00960">
    <property type="entry name" value="Robl_LC7"/>
    <property type="match status" value="1"/>
</dbReference>
<evidence type="ECO:0000256" key="6">
    <source>
        <dbReference type="ARBA" id="ARBA00023017"/>
    </source>
</evidence>